<dbReference type="EMBL" id="QJNU01000323">
    <property type="protein sequence ID" value="RYP02264.1"/>
    <property type="molecule type" value="Genomic_DNA"/>
</dbReference>
<dbReference type="Proteomes" id="UP000293360">
    <property type="component" value="Unassembled WGS sequence"/>
</dbReference>
<gene>
    <name evidence="2" type="ORF">DL764_005871</name>
</gene>
<evidence type="ECO:0000256" key="1">
    <source>
        <dbReference type="SAM" id="MobiDB-lite"/>
    </source>
</evidence>
<comment type="caution">
    <text evidence="2">The sequence shown here is derived from an EMBL/GenBank/DDBJ whole genome shotgun (WGS) entry which is preliminary data.</text>
</comment>
<proteinExistence type="predicted"/>
<evidence type="ECO:0000313" key="2">
    <source>
        <dbReference type="EMBL" id="RYP02264.1"/>
    </source>
</evidence>
<organism evidence="2 3">
    <name type="scientific">Monosporascus ibericus</name>
    <dbReference type="NCBI Taxonomy" id="155417"/>
    <lineage>
        <taxon>Eukaryota</taxon>
        <taxon>Fungi</taxon>
        <taxon>Dikarya</taxon>
        <taxon>Ascomycota</taxon>
        <taxon>Pezizomycotina</taxon>
        <taxon>Sordariomycetes</taxon>
        <taxon>Xylariomycetidae</taxon>
        <taxon>Xylariales</taxon>
        <taxon>Xylariales incertae sedis</taxon>
        <taxon>Monosporascus</taxon>
    </lineage>
</organism>
<dbReference type="AlphaFoldDB" id="A0A4Q4T9S9"/>
<dbReference type="OrthoDB" id="4733954at2759"/>
<name>A0A4Q4T9S9_9PEZI</name>
<protein>
    <submittedName>
        <fullName evidence="2">Uncharacterized protein</fullName>
    </submittedName>
</protein>
<evidence type="ECO:0000313" key="3">
    <source>
        <dbReference type="Proteomes" id="UP000293360"/>
    </source>
</evidence>
<keyword evidence="3" id="KW-1185">Reference proteome</keyword>
<accession>A0A4Q4T9S9</accession>
<sequence>MRRFLLNHAVSSEQIQEESRLCFSDFQVNDWLSEEGVRMTEVMQDLRDASHNHVQFDPASANAEETTSFPGVATYLTPFDQTQAKPQPIAKPATNIVEEQQTSPRKQVCPTPANPKPVAGVKRKQTSPKVPITRPILRREATTETLSMEPERIASKPPVMSPKHITAEIATQSPDTVSAGTKTRIQDLLRGSEPDTIPITVSPLAYSPTKPLAVDAATQTPEPVTVSRPALSSATLQGGVRATQRPTTVVVDPVPVLPNLVQGSEPDTIPIPLSPSTLAPAHEERPMCTAIAQYHSCGCQARGTPMFFCTDQYCKHSQPALVAIARLSFSCTTRYSGNVRPGTGCGLECRAADPNSVFFTREADTAGAFYADDLLVLRGRAVRLRDLPSMLPGGKF</sequence>
<feature type="region of interest" description="Disordered" evidence="1">
    <location>
        <begin position="101"/>
        <end position="128"/>
    </location>
</feature>
<reference evidence="2 3" key="1">
    <citation type="submission" date="2018-06" db="EMBL/GenBank/DDBJ databases">
        <title>Complete Genomes of Monosporascus.</title>
        <authorList>
            <person name="Robinson A.J."/>
            <person name="Natvig D.O."/>
        </authorList>
    </citation>
    <scope>NUCLEOTIDE SEQUENCE [LARGE SCALE GENOMIC DNA]</scope>
    <source>
        <strain evidence="2 3">CBS 110550</strain>
    </source>
</reference>